<feature type="transmembrane region" description="Helical" evidence="1">
    <location>
        <begin position="637"/>
        <end position="657"/>
    </location>
</feature>
<keyword evidence="1" id="KW-0472">Membrane</keyword>
<evidence type="ECO:0000256" key="1">
    <source>
        <dbReference type="SAM" id="Phobius"/>
    </source>
</evidence>
<dbReference type="AlphaFoldDB" id="A0A7M5WVE4"/>
<keyword evidence="2" id="KW-0732">Signal</keyword>
<evidence type="ECO:0000259" key="3">
    <source>
        <dbReference type="SMART" id="SM00703"/>
    </source>
</evidence>
<feature type="transmembrane region" description="Helical" evidence="1">
    <location>
        <begin position="387"/>
        <end position="408"/>
    </location>
</feature>
<dbReference type="Proteomes" id="UP000594262">
    <property type="component" value="Unplaced"/>
</dbReference>
<feature type="transmembrane region" description="Helical" evidence="1">
    <location>
        <begin position="598"/>
        <end position="616"/>
    </location>
</feature>
<keyword evidence="1" id="KW-0812">Transmembrane</keyword>
<dbReference type="EnsemblMetazoa" id="CLYHEMT013518.1">
    <property type="protein sequence ID" value="CLYHEMP013518.1"/>
    <property type="gene ID" value="CLYHEMG013518"/>
</dbReference>
<keyword evidence="1" id="KW-1133">Transmembrane helix</keyword>
<feature type="transmembrane region" description="Helical" evidence="1">
    <location>
        <begin position="531"/>
        <end position="548"/>
    </location>
</feature>
<sequence>MEKAKYIFCVILALHIRVIDGQYFTHDFNVTNDGLEKVFLNLNVSKGCMKSLLGLLADETKAIKYIDASGKPGPGILQGNIWWMGSYDECISIEEAHFCSMTNVQLSFGKTKTKLRVYGLCIPKTCDVKDGTNILKFLAQEVDSKVGTNILNITETYGDFGSRPSKCHSKSKSYSTGAIVMLWMSGLIAGLCLIGTLVDVIQSIYQSFRDWVPQYDDDVMHNKKYILEDEYLKYDRPSSPAADTQISDKVKNDLKAISIRNVQIDKEQPFYIRFLQCFSMVRNSRALCNTSVPKGAITCLNGIRTISITWIIMGHYVIYFSEMSPTGNVLAMTKRYTERWTFQVPLNGGIAVDTFFLLSGTLVGYLSMKRFDIHGSLPLIRYYFHRYIRLTPSYAYLIFFYAFLFPVLSEGPYWGFENVGLCRKYWWTNLLYINNFYPTNILDMCINWGWYLANDMQFYVVSPLFLYCMYKCRWKGITYMSIAVLSMHVISNGVLMYEENAISPLFYEKDSTFGKVSVLFNYQNYVYDKPYCRFIVYFIGLVLGYTLFNEVKINPKWRKTAHVIGWCISVPIALSLVYGPYTSTKHSWSVAENESYGILFRMTWALVLSWVIYACHNNHGGYINDFLSWKLFLPLSRLTYSVYLWHNIVMMLLFQSFQSAIIVTDQIMALVYVAVTIFSFMVAYIIAVCIEYPVLNLEKLLLKF</sequence>
<feature type="signal peptide" evidence="2">
    <location>
        <begin position="1"/>
        <end position="21"/>
    </location>
</feature>
<dbReference type="OrthoDB" id="207378at2759"/>
<dbReference type="GO" id="GO:0016747">
    <property type="term" value="F:acyltransferase activity, transferring groups other than amino-acyl groups"/>
    <property type="evidence" value="ECO:0007669"/>
    <property type="project" value="InterPro"/>
</dbReference>
<proteinExistence type="predicted"/>
<reference evidence="4" key="1">
    <citation type="submission" date="2021-01" db="UniProtKB">
        <authorList>
            <consortium name="EnsemblMetazoa"/>
        </authorList>
    </citation>
    <scope>IDENTIFICATION</scope>
</reference>
<keyword evidence="5" id="KW-1185">Reference proteome</keyword>
<dbReference type="PANTHER" id="PTHR11161:SF0">
    <property type="entry name" value="O-ACYLTRANSFERASE LIKE PROTEIN"/>
    <property type="match status" value="1"/>
</dbReference>
<feature type="domain" description="Nose resistant-to-fluoxetine protein N-terminal" evidence="3">
    <location>
        <begin position="45"/>
        <end position="154"/>
    </location>
</feature>
<dbReference type="InterPro" id="IPR006621">
    <property type="entry name" value="Nose-resist-to-fluoxetine_N"/>
</dbReference>
<dbReference type="SMART" id="SM00703">
    <property type="entry name" value="NRF"/>
    <property type="match status" value="1"/>
</dbReference>
<feature type="transmembrane region" description="Helical" evidence="1">
    <location>
        <begin position="340"/>
        <end position="366"/>
    </location>
</feature>
<dbReference type="PANTHER" id="PTHR11161">
    <property type="entry name" value="O-ACYLTRANSFERASE"/>
    <property type="match status" value="1"/>
</dbReference>
<evidence type="ECO:0000313" key="4">
    <source>
        <dbReference type="EnsemblMetazoa" id="CLYHEMP013518.1"/>
    </source>
</evidence>
<dbReference type="InterPro" id="IPR052728">
    <property type="entry name" value="O2_lipid_transport_reg"/>
</dbReference>
<organism evidence="4 5">
    <name type="scientific">Clytia hemisphaerica</name>
    <dbReference type="NCBI Taxonomy" id="252671"/>
    <lineage>
        <taxon>Eukaryota</taxon>
        <taxon>Metazoa</taxon>
        <taxon>Cnidaria</taxon>
        <taxon>Hydrozoa</taxon>
        <taxon>Hydroidolina</taxon>
        <taxon>Leptothecata</taxon>
        <taxon>Obeliida</taxon>
        <taxon>Clytiidae</taxon>
        <taxon>Clytia</taxon>
    </lineage>
</organism>
<feature type="transmembrane region" description="Helical" evidence="1">
    <location>
        <begin position="560"/>
        <end position="578"/>
    </location>
</feature>
<feature type="chain" id="PRO_5029772065" description="Nose resistant-to-fluoxetine protein N-terminal domain-containing protein" evidence="2">
    <location>
        <begin position="22"/>
        <end position="704"/>
    </location>
</feature>
<evidence type="ECO:0000313" key="5">
    <source>
        <dbReference type="Proteomes" id="UP000594262"/>
    </source>
</evidence>
<feature type="transmembrane region" description="Helical" evidence="1">
    <location>
        <begin position="477"/>
        <end position="497"/>
    </location>
</feature>
<dbReference type="Pfam" id="PF01757">
    <property type="entry name" value="Acyl_transf_3"/>
    <property type="match status" value="1"/>
</dbReference>
<feature type="transmembrane region" description="Helical" evidence="1">
    <location>
        <begin position="669"/>
        <end position="695"/>
    </location>
</feature>
<dbReference type="RefSeq" id="XP_066933871.1">
    <property type="nucleotide sequence ID" value="XM_067077770.1"/>
</dbReference>
<feature type="transmembrane region" description="Helical" evidence="1">
    <location>
        <begin position="448"/>
        <end position="470"/>
    </location>
</feature>
<name>A0A7M5WVE4_9CNID</name>
<dbReference type="GeneID" id="136821546"/>
<feature type="transmembrane region" description="Helical" evidence="1">
    <location>
        <begin position="302"/>
        <end position="320"/>
    </location>
</feature>
<dbReference type="InterPro" id="IPR002656">
    <property type="entry name" value="Acyl_transf_3_dom"/>
</dbReference>
<dbReference type="Pfam" id="PF20146">
    <property type="entry name" value="NRF"/>
    <property type="match status" value="1"/>
</dbReference>
<accession>A0A7M5WVE4</accession>
<protein>
    <recommendedName>
        <fullName evidence="3">Nose resistant-to-fluoxetine protein N-terminal domain-containing protein</fullName>
    </recommendedName>
</protein>
<evidence type="ECO:0000256" key="2">
    <source>
        <dbReference type="SAM" id="SignalP"/>
    </source>
</evidence>
<feature type="transmembrane region" description="Helical" evidence="1">
    <location>
        <begin position="180"/>
        <end position="201"/>
    </location>
</feature>